<dbReference type="Proteomes" id="UP001320326">
    <property type="component" value="Chromosome"/>
</dbReference>
<feature type="compositionally biased region" description="Basic and acidic residues" evidence="1">
    <location>
        <begin position="367"/>
        <end position="386"/>
    </location>
</feature>
<gene>
    <name evidence="4" type="ORF">MIZ01_1874</name>
</gene>
<feature type="region of interest" description="Disordered" evidence="1">
    <location>
        <begin position="346"/>
        <end position="401"/>
    </location>
</feature>
<feature type="domain" description="LysM" evidence="3">
    <location>
        <begin position="251"/>
        <end position="306"/>
    </location>
</feature>
<dbReference type="Pfam" id="PF25800">
    <property type="entry name" value="FimV_N"/>
    <property type="match status" value="1"/>
</dbReference>
<dbReference type="InterPro" id="IPR038440">
    <property type="entry name" value="FimV_C_sf"/>
</dbReference>
<organism evidence="4 5">
    <name type="scientific">Sideroxyarcus emersonii</name>
    <dbReference type="NCBI Taxonomy" id="2764705"/>
    <lineage>
        <taxon>Bacteria</taxon>
        <taxon>Pseudomonadati</taxon>
        <taxon>Pseudomonadota</taxon>
        <taxon>Betaproteobacteria</taxon>
        <taxon>Nitrosomonadales</taxon>
        <taxon>Gallionellaceae</taxon>
        <taxon>Sideroxyarcus</taxon>
    </lineage>
</organism>
<evidence type="ECO:0000256" key="2">
    <source>
        <dbReference type="SAM" id="SignalP"/>
    </source>
</evidence>
<feature type="region of interest" description="Disordered" evidence="1">
    <location>
        <begin position="518"/>
        <end position="579"/>
    </location>
</feature>
<dbReference type="InterPro" id="IPR057840">
    <property type="entry name" value="FimV_N"/>
</dbReference>
<dbReference type="InterPro" id="IPR020011">
    <property type="entry name" value="FimV_C"/>
</dbReference>
<dbReference type="InterPro" id="IPR018392">
    <property type="entry name" value="LysM"/>
</dbReference>
<dbReference type="EMBL" id="AP023423">
    <property type="protein sequence ID" value="BCK88074.1"/>
    <property type="molecule type" value="Genomic_DNA"/>
</dbReference>
<evidence type="ECO:0000313" key="4">
    <source>
        <dbReference type="EMBL" id="BCK88074.1"/>
    </source>
</evidence>
<dbReference type="KEGG" id="seme:MIZ01_1874"/>
<feature type="compositionally biased region" description="Low complexity" evidence="1">
    <location>
        <begin position="561"/>
        <end position="574"/>
    </location>
</feature>
<evidence type="ECO:0000259" key="3">
    <source>
        <dbReference type="PROSITE" id="PS51782"/>
    </source>
</evidence>
<dbReference type="NCBIfam" id="TIGR03505">
    <property type="entry name" value="FimV_core"/>
    <property type="match status" value="1"/>
</dbReference>
<evidence type="ECO:0000256" key="1">
    <source>
        <dbReference type="SAM" id="MobiDB-lite"/>
    </source>
</evidence>
<keyword evidence="2" id="KW-0732">Signal</keyword>
<evidence type="ECO:0000313" key="5">
    <source>
        <dbReference type="Proteomes" id="UP001320326"/>
    </source>
</evidence>
<keyword evidence="5" id="KW-1185">Reference proteome</keyword>
<sequence length="894" mass="93399">MLKSILKALIYIACLAGSTIASAAGLGGINVTSSLGQPLKAEIELVSVGKEDKTTLRAKLASVDAYKNAGIDFPYNLPKPRFQIEERSGGEQYVKVTTLQPVNEPFVTLLVELSWSSGKLLREYTFLLDPVDYKPEQPKPEELKPILAVPAVAPAPAPVAVSEPVAAEPLAEKPVATEAASAPAAAAVAESAVTAAPVAEAAPVEQVPAEQALAPASAPAAASAIEVTPVTQDALSKEEALAEAAPVSAPEHITVVRGDTLAKIAAQIKPANVSLERMLVALYRENAGEFDGHNMNRIRAGKILTIPQSDAVKMLPQADAEEEVRAQAADWNVYRQKLAAARTARAEREGKQEAAGKISTAVTDKATASKEPAKEVLKLSKGEAPNDKAVGGGKSSAQDKVMAKEEDAIAKGKALKEAQERTAILEKNVQDMKRLAELKKETAPVSAPAAAVALNAASTVQAASAPAPAKPKPKVVAPKVVEQPSIIDQLLDEPLYMAGAAALVLALGGLGFVVARRGKQGGSKKPASKKDNKQDQQENDGSATGRMAAPVVPSPETGDFTSTSTPTATPVASTESEEVDPIGEADLFLTFGRDAQAEEVLKEALKKNPNNIPVKLKLLSIYASRKDTNSFYSYAREIKESGDMTAWEQAAAMGRELDPSNPFYGGDASAVQARESKVEAAPAATPAVDFDLGFGSPAAPAAPSFGQSTVVIEAPAQEKTAIMSSEELQNALQATPMDFDITGTNPGVPSMNTTGTGPDATVAMNMDDLVFDVTATHPKIPAATASAPAAPADDGGLTFTLDFPTESMPKAVTPVRDLGLDEITLNLDKPAASGGAASPELKDEHWQEVATKLDLAKAYQEMGDAAGAREILEEVLRDGDEQQRGAAQTLMQQL</sequence>
<dbReference type="PROSITE" id="PS51782">
    <property type="entry name" value="LYSM"/>
    <property type="match status" value="1"/>
</dbReference>
<feature type="signal peptide" evidence="2">
    <location>
        <begin position="1"/>
        <end position="23"/>
    </location>
</feature>
<dbReference type="InterPro" id="IPR036779">
    <property type="entry name" value="LysM_dom_sf"/>
</dbReference>
<proteinExistence type="predicted"/>
<dbReference type="Gene3D" id="1.20.58.2200">
    <property type="match status" value="1"/>
</dbReference>
<dbReference type="AlphaFoldDB" id="A0AAN2BZC5"/>
<dbReference type="Gene3D" id="3.10.350.10">
    <property type="entry name" value="LysM domain"/>
    <property type="match status" value="1"/>
</dbReference>
<accession>A0AAN2BZC5</accession>
<dbReference type="InterPro" id="IPR020012">
    <property type="entry name" value="LysM_FimV"/>
</dbReference>
<protein>
    <recommendedName>
        <fullName evidence="3">LysM domain-containing protein</fullName>
    </recommendedName>
</protein>
<reference evidence="4 5" key="1">
    <citation type="journal article" date="2022" name="Int. J. Syst. Evol. Microbiol.">
        <title>&lt;i&gt;Sideroxyarcus emersonii&lt;/i&gt; gen. nov. sp. nov., a neutrophilic, microaerobic iron- and thiosulfate-oxidizing bacterium isolated from iron-rich wetland sediment.</title>
        <authorList>
            <person name="Kato S."/>
            <person name="Itoh T."/>
            <person name="Iino T."/>
            <person name="Ohkuma M."/>
        </authorList>
    </citation>
    <scope>NUCLEOTIDE SEQUENCE [LARGE SCALE GENOMIC DNA]</scope>
    <source>
        <strain evidence="4 5">MIZ01</strain>
    </source>
</reference>
<dbReference type="CDD" id="cd00118">
    <property type="entry name" value="LysM"/>
    <property type="match status" value="1"/>
</dbReference>
<name>A0AAN2BZC5_9PROT</name>
<dbReference type="NCBIfam" id="TIGR03504">
    <property type="entry name" value="FimV_Cterm"/>
    <property type="match status" value="1"/>
</dbReference>
<feature type="chain" id="PRO_5042944697" description="LysM domain-containing protein" evidence="2">
    <location>
        <begin position="24"/>
        <end position="894"/>
    </location>
</feature>